<dbReference type="PROSITE" id="PS50164">
    <property type="entry name" value="GIY_YIG"/>
    <property type="match status" value="1"/>
</dbReference>
<evidence type="ECO:0000259" key="4">
    <source>
        <dbReference type="PROSITE" id="PS50164"/>
    </source>
</evidence>
<dbReference type="InterPro" id="IPR022992">
    <property type="entry name" value="UPF0213_GIY-YIG_endonuc"/>
</dbReference>
<comment type="similarity">
    <text evidence="1 2">Belongs to the UPF0213 family.</text>
</comment>
<dbReference type="RefSeq" id="WP_319925333.1">
    <property type="nucleotide sequence ID" value="NZ_VCDP01000016.1"/>
</dbReference>
<feature type="region of interest" description="Disordered" evidence="3">
    <location>
        <begin position="107"/>
        <end position="128"/>
    </location>
</feature>
<feature type="domain" description="GIY-YIG" evidence="4">
    <location>
        <begin position="6"/>
        <end position="81"/>
    </location>
</feature>
<proteinExistence type="inferred from homology"/>
<keyword evidence="6" id="KW-1185">Reference proteome</keyword>
<protein>
    <recommendedName>
        <fullName evidence="2">UPF0213 protein FE394_05170</fullName>
    </recommendedName>
</protein>
<dbReference type="CDD" id="cd10456">
    <property type="entry name" value="GIY-YIG_UPF0213"/>
    <property type="match status" value="1"/>
</dbReference>
<dbReference type="Proteomes" id="UP001271640">
    <property type="component" value="Unassembled WGS sequence"/>
</dbReference>
<dbReference type="HAMAP" id="MF_01029">
    <property type="entry name" value="UPF0213"/>
    <property type="match status" value="1"/>
</dbReference>
<evidence type="ECO:0000313" key="6">
    <source>
        <dbReference type="Proteomes" id="UP001271640"/>
    </source>
</evidence>
<dbReference type="Pfam" id="PF01541">
    <property type="entry name" value="GIY-YIG"/>
    <property type="match status" value="1"/>
</dbReference>
<gene>
    <name evidence="5" type="ORF">FE394_05170</name>
</gene>
<evidence type="ECO:0000256" key="1">
    <source>
        <dbReference type="ARBA" id="ARBA00007435"/>
    </source>
</evidence>
<evidence type="ECO:0000313" key="5">
    <source>
        <dbReference type="EMBL" id="MDX7998595.1"/>
    </source>
</evidence>
<reference evidence="6" key="1">
    <citation type="journal article" date="2024" name="Toxins">
        <title>Genome Sequence Analysis of Native Xenorhabdus Strains Isolated from Entomopathogenic Nematodes in Argentina.</title>
        <authorList>
            <person name="Palma L."/>
            <person name="Frizzo L."/>
            <person name="Kaiser S."/>
            <person name="Berry C."/>
            <person name="Caballero P."/>
            <person name="Bode H.B."/>
            <person name="Del Valle E.E."/>
        </authorList>
    </citation>
    <scope>NUCLEOTIDE SEQUENCE [LARGE SCALE GENOMIC DNA]</scope>
    <source>
        <strain evidence="6">Reich</strain>
    </source>
</reference>
<dbReference type="Gene3D" id="3.40.1440.10">
    <property type="entry name" value="GIY-YIG endonuclease"/>
    <property type="match status" value="1"/>
</dbReference>
<dbReference type="PANTHER" id="PTHR34477">
    <property type="entry name" value="UPF0213 PROTEIN YHBQ"/>
    <property type="match status" value="1"/>
</dbReference>
<dbReference type="InterPro" id="IPR035901">
    <property type="entry name" value="GIY-YIG_endonuc_sf"/>
</dbReference>
<evidence type="ECO:0000256" key="2">
    <source>
        <dbReference type="HAMAP-Rule" id="MF_01029"/>
    </source>
</evidence>
<evidence type="ECO:0000256" key="3">
    <source>
        <dbReference type="SAM" id="MobiDB-lite"/>
    </source>
</evidence>
<dbReference type="SUPFAM" id="SSF82771">
    <property type="entry name" value="GIY-YIG endonuclease"/>
    <property type="match status" value="1"/>
</dbReference>
<sequence>MKTKVSNWYLYLIRTRNGSLYTGVTTDVSRRFMQHTSGKGAKALRGKGPLILVYQSLVRDRSIALKVEYRVKKLSKQQKERLILNQPLCVTTYLIAIGVSEEFFTPPESRGGAITRTTTTGYQNGQDK</sequence>
<dbReference type="InterPro" id="IPR050190">
    <property type="entry name" value="UPF0213_domain"/>
</dbReference>
<comment type="caution">
    <text evidence="5">The sequence shown here is derived from an EMBL/GenBank/DDBJ whole genome shotgun (WGS) entry which is preliminary data.</text>
</comment>
<dbReference type="InterPro" id="IPR000305">
    <property type="entry name" value="GIY-YIG_endonuc"/>
</dbReference>
<name>A0ABU4SJ67_9GAMM</name>
<dbReference type="PANTHER" id="PTHR34477:SF1">
    <property type="entry name" value="UPF0213 PROTEIN YHBQ"/>
    <property type="match status" value="1"/>
</dbReference>
<dbReference type="EMBL" id="VCDP01000016">
    <property type="protein sequence ID" value="MDX7998595.1"/>
    <property type="molecule type" value="Genomic_DNA"/>
</dbReference>
<organism evidence="5 6">
    <name type="scientific">Xenorhabdus littoralis</name>
    <dbReference type="NCBI Taxonomy" id="2582835"/>
    <lineage>
        <taxon>Bacteria</taxon>
        <taxon>Pseudomonadati</taxon>
        <taxon>Pseudomonadota</taxon>
        <taxon>Gammaproteobacteria</taxon>
        <taxon>Enterobacterales</taxon>
        <taxon>Morganellaceae</taxon>
        <taxon>Xenorhabdus</taxon>
    </lineage>
</organism>
<accession>A0ABU4SJ67</accession>